<dbReference type="VEuPathDB" id="FungiDB:TSTA_029790"/>
<keyword evidence="1" id="KW-0812">Transmembrane</keyword>
<dbReference type="OMA" id="TYRYPIQ"/>
<dbReference type="HOGENOM" id="CLU_025462_2_0_1"/>
<protein>
    <recommendedName>
        <fullName evidence="4">HRQ family protein 2</fullName>
    </recommendedName>
</protein>
<dbReference type="InParanoid" id="B8M5A1"/>
<name>B8M5A1_TALSN</name>
<dbReference type="STRING" id="441959.B8M5A1"/>
<dbReference type="GeneID" id="8106546"/>
<keyword evidence="3" id="KW-1185">Reference proteome</keyword>
<dbReference type="OrthoDB" id="5043642at2759"/>
<evidence type="ECO:0000313" key="3">
    <source>
        <dbReference type="Proteomes" id="UP000001745"/>
    </source>
</evidence>
<keyword evidence="1" id="KW-1133">Transmembrane helix</keyword>
<dbReference type="Pfam" id="PF11927">
    <property type="entry name" value="HODM_asu-like"/>
    <property type="match status" value="1"/>
</dbReference>
<gene>
    <name evidence="2" type="ORF">TSTA_029790</name>
</gene>
<reference evidence="3" key="1">
    <citation type="journal article" date="2015" name="Genome Announc.">
        <title>Genome sequence of the AIDS-associated pathogen Penicillium marneffei (ATCC18224) and its near taxonomic relative Talaromyces stipitatus (ATCC10500).</title>
        <authorList>
            <person name="Nierman W.C."/>
            <person name="Fedorova-Abrams N.D."/>
            <person name="Andrianopoulos A."/>
        </authorList>
    </citation>
    <scope>NUCLEOTIDE SEQUENCE [LARGE SCALE GENOMIC DNA]</scope>
    <source>
        <strain evidence="3">ATCC 10500 / CBS 375.48 / QM 6759 / NRRL 1006</strain>
    </source>
</reference>
<evidence type="ECO:0000256" key="1">
    <source>
        <dbReference type="SAM" id="Phobius"/>
    </source>
</evidence>
<dbReference type="EMBL" id="EQ962654">
    <property type="protein sequence ID" value="EED19707.1"/>
    <property type="molecule type" value="Genomic_DNA"/>
</dbReference>
<evidence type="ECO:0008006" key="4">
    <source>
        <dbReference type="Google" id="ProtNLM"/>
    </source>
</evidence>
<dbReference type="eggNOG" id="ENOG502RZ1N">
    <property type="taxonomic scope" value="Eukaryota"/>
</dbReference>
<evidence type="ECO:0000313" key="2">
    <source>
        <dbReference type="EMBL" id="EED19707.1"/>
    </source>
</evidence>
<sequence length="425" mass="48998">MEQSESHVEIAKRLIETFRSLAVNFPEHAQSNIDLLKKTLASPQKSQILISVLIGFALLFQVFLKFRQVRTHKRSRFLESPGFPLPEILDDFNWATQEPLQLRPFKPKYHLTMALESLNPSELILMDKTYKERMQYRRKILKEHRETVIAMFDESDPRIIAAVKELYRYIMSTYLPVRYPTMFRLHETAFETGKAYMLENLVLNELYPSEVTELTSPMRALEILYKTIDEDYLILLPEKSNDDDDISAANVKYRLVAYETCYPAGFNPREKLGKLLADIHGPVPGYQEKLEKSMDRHFANIEVGKYVKRANWSMSTNTELFAAFGGLHSSANETKVEDKIKEGTLDVDSTFLRCERQTLHRLPTSRAIVFGFHTYTYPIKQIKEEGSGQDLATAIDGLKEGSVPKIYGYKRGAVWGDAVKAYLRS</sequence>
<organism evidence="2 3">
    <name type="scientific">Talaromyces stipitatus (strain ATCC 10500 / CBS 375.48 / QM 6759 / NRRL 1006)</name>
    <name type="common">Penicillium stipitatum</name>
    <dbReference type="NCBI Taxonomy" id="441959"/>
    <lineage>
        <taxon>Eukaryota</taxon>
        <taxon>Fungi</taxon>
        <taxon>Dikarya</taxon>
        <taxon>Ascomycota</taxon>
        <taxon>Pezizomycotina</taxon>
        <taxon>Eurotiomycetes</taxon>
        <taxon>Eurotiomycetidae</taxon>
        <taxon>Eurotiales</taxon>
        <taxon>Trichocomaceae</taxon>
        <taxon>Talaromyces</taxon>
        <taxon>Talaromyces sect. Talaromyces</taxon>
    </lineage>
</organism>
<feature type="transmembrane region" description="Helical" evidence="1">
    <location>
        <begin position="48"/>
        <end position="66"/>
    </location>
</feature>
<dbReference type="InterPro" id="IPR021848">
    <property type="entry name" value="HODM_asu-like"/>
</dbReference>
<dbReference type="PhylomeDB" id="B8M5A1"/>
<dbReference type="AlphaFoldDB" id="B8M5A1"/>
<dbReference type="Proteomes" id="UP000001745">
    <property type="component" value="Unassembled WGS sequence"/>
</dbReference>
<proteinExistence type="predicted"/>
<keyword evidence="1" id="KW-0472">Membrane</keyword>
<dbReference type="RefSeq" id="XP_002480141.1">
    <property type="nucleotide sequence ID" value="XM_002480096.1"/>
</dbReference>
<accession>B8M5A1</accession>